<comment type="caution">
    <text evidence="4">The sequence shown here is derived from an EMBL/GenBank/DDBJ whole genome shotgun (WGS) entry which is preliminary data.</text>
</comment>
<feature type="compositionally biased region" description="Polar residues" evidence="3">
    <location>
        <begin position="997"/>
        <end position="1006"/>
    </location>
</feature>
<evidence type="ECO:0000256" key="2">
    <source>
        <dbReference type="SAM" id="Coils"/>
    </source>
</evidence>
<dbReference type="PANTHER" id="PTHR32083">
    <property type="entry name" value="CILIA AND FLAGELLA-ASSOCIATED PROTEIN 58-RELATED"/>
    <property type="match status" value="1"/>
</dbReference>
<proteinExistence type="predicted"/>
<evidence type="ECO:0000256" key="3">
    <source>
        <dbReference type="SAM" id="MobiDB-lite"/>
    </source>
</evidence>
<feature type="compositionally biased region" description="Polar residues" evidence="3">
    <location>
        <begin position="901"/>
        <end position="916"/>
    </location>
</feature>
<feature type="region of interest" description="Disordered" evidence="3">
    <location>
        <begin position="830"/>
        <end position="869"/>
    </location>
</feature>
<dbReference type="Proteomes" id="UP000664203">
    <property type="component" value="Unassembled WGS sequence"/>
</dbReference>
<feature type="coiled-coil region" evidence="2">
    <location>
        <begin position="585"/>
        <end position="654"/>
    </location>
</feature>
<feature type="compositionally biased region" description="Low complexity" evidence="3">
    <location>
        <begin position="851"/>
        <end position="862"/>
    </location>
</feature>
<feature type="region of interest" description="Disordered" evidence="3">
    <location>
        <begin position="901"/>
        <end position="1047"/>
    </location>
</feature>
<dbReference type="GO" id="GO:0005856">
    <property type="term" value="C:cytoskeleton"/>
    <property type="evidence" value="ECO:0007669"/>
    <property type="project" value="TreeGrafter"/>
</dbReference>
<evidence type="ECO:0000313" key="5">
    <source>
        <dbReference type="Proteomes" id="UP000664203"/>
    </source>
</evidence>
<protein>
    <submittedName>
        <fullName evidence="4">Uncharacterized protein</fullName>
    </submittedName>
</protein>
<evidence type="ECO:0000256" key="1">
    <source>
        <dbReference type="ARBA" id="ARBA00023054"/>
    </source>
</evidence>
<gene>
    <name evidence="4" type="ORF">ALECFALPRED_003021</name>
</gene>
<feature type="coiled-coil region" evidence="2">
    <location>
        <begin position="691"/>
        <end position="753"/>
    </location>
</feature>
<dbReference type="PANTHER" id="PTHR32083:SF48">
    <property type="entry name" value="TRANS-GOLGI NETWORK-LOCALIZED SYP41-INTERACTING PROTEIN 1"/>
    <property type="match status" value="1"/>
</dbReference>
<feature type="compositionally biased region" description="Polar residues" evidence="3">
    <location>
        <begin position="958"/>
        <end position="974"/>
    </location>
</feature>
<accession>A0A8H3EET1</accession>
<keyword evidence="1 2" id="KW-0175">Coiled coil</keyword>
<dbReference type="OrthoDB" id="5332870at2759"/>
<keyword evidence="5" id="KW-1185">Reference proteome</keyword>
<reference evidence="4" key="1">
    <citation type="submission" date="2021-03" db="EMBL/GenBank/DDBJ databases">
        <authorList>
            <person name="Tagirdzhanova G."/>
        </authorList>
    </citation>
    <scope>NUCLEOTIDE SEQUENCE</scope>
</reference>
<dbReference type="AlphaFoldDB" id="A0A8H3EET1"/>
<organism evidence="4 5">
    <name type="scientific">Alectoria fallacina</name>
    <dbReference type="NCBI Taxonomy" id="1903189"/>
    <lineage>
        <taxon>Eukaryota</taxon>
        <taxon>Fungi</taxon>
        <taxon>Dikarya</taxon>
        <taxon>Ascomycota</taxon>
        <taxon>Pezizomycotina</taxon>
        <taxon>Lecanoromycetes</taxon>
        <taxon>OSLEUM clade</taxon>
        <taxon>Lecanoromycetidae</taxon>
        <taxon>Lecanorales</taxon>
        <taxon>Lecanorineae</taxon>
        <taxon>Parmeliaceae</taxon>
        <taxon>Alectoria</taxon>
    </lineage>
</organism>
<feature type="compositionally biased region" description="Basic and acidic residues" evidence="3">
    <location>
        <begin position="830"/>
        <end position="850"/>
    </location>
</feature>
<dbReference type="EMBL" id="CAJPDR010000002">
    <property type="protein sequence ID" value="CAF9903873.1"/>
    <property type="molecule type" value="Genomic_DNA"/>
</dbReference>
<name>A0A8H3EET1_9LECA</name>
<sequence length="1073" mass="119693">MEDLHTEIHRITNCPYTPSLKKLHDILQNVDTGLLQLWARGNPCQIDAIAVIVLEALELWPFTLDVLKIMASIPSFRNAAVQQKPMLLETLFTNATDSKSGFEKYTAVCVALLSTPLECATPSEVPVFLLKCLEKAVQSLSPETIRPVYLLLSGVESSYLDILPFDILSSLQSQMIEVLTQIDSDDHLASLLCLAVLAKFASRPGIMEQSQPNVQSFPKDENGPESADRFLPARKFFSSKKAPKTLDLVVLKVITACSQSCQLGTDEIVESLKLSREIVDAFDKKEICFWQAGNVGKTKKLYAKILRPGIEAKVQCEALNFLVALSAGDLLLPEVIPSLKSYLLTSKADVLSTNAIEQCIVLLEDVSICELLDSLLALACAKLHPCRESLTKIDHALRLITIFMERIPTSSKLLKTVLQFISSKVVSDMLRQYAFQAQGPLRSGFVHCHSTIDVCPLLYREAQVRLHHSLVLMFLESALYASECGCHFDASMMTLLLGKTYLQSPAQPASTECTQRRPTNLIKPRVSLFEAVSTPRVDSVSLNWRDGLIRELSRDVDCRYEGVIRIIGEICRDLELRCNETELPLREEQSRSRDLQARMESSERNKAELEFQAQNHQSALNALEIERDRLANQIEATERRLKELGTSLDNIHQEFDHAKIEAERAAQAAIESARQQDLAYLATMTRKDEILEEQCLKLATAENHVKNLEHELDRVRGLEANKAERLNDSEAHIETLNSAISASECLVKDLQNELVQTKGRDASNTAKISNNETLIQELNSTIGAVNEASDQNRSLISTLKDQIREAEIERSEMQSQHQTFVSAKDAEIERLNESNRSSNDKWQSELEAARSRAAAANEQSAATIAGLHNKVRKLRKEREERAREFAKAQELSGRLMSLMGTNKHQTSSHGAQSRTPGHSERDLPSSDANSSDLPAAKSYTPSASSRAPKRIKRHLDSRTPTTCATKSLNPMTTSKEYRRSTMRVGRVPLADLGSMQGPGSLTPQNPRHQEHHTPKTEGAGEVPTQNDQAHHRFDSDAESFGGGDIFTSTDQQQLSAFHCKLPRHDYDETTTEF</sequence>
<evidence type="ECO:0000313" key="4">
    <source>
        <dbReference type="EMBL" id="CAF9903873.1"/>
    </source>
</evidence>